<feature type="transmembrane region" description="Helical" evidence="1">
    <location>
        <begin position="116"/>
        <end position="136"/>
    </location>
</feature>
<feature type="transmembrane region" description="Helical" evidence="1">
    <location>
        <begin position="67"/>
        <end position="100"/>
    </location>
</feature>
<protein>
    <recommendedName>
        <fullName evidence="4">DUF4129 domain-containing protein</fullName>
    </recommendedName>
</protein>
<keyword evidence="1" id="KW-0812">Transmembrane</keyword>
<feature type="transmembrane region" description="Helical" evidence="1">
    <location>
        <begin position="143"/>
        <end position="164"/>
    </location>
</feature>
<dbReference type="EMBL" id="JBHUGI010000032">
    <property type="protein sequence ID" value="MFD1929054.1"/>
    <property type="molecule type" value="Genomic_DNA"/>
</dbReference>
<keyword evidence="3" id="KW-1185">Reference proteome</keyword>
<evidence type="ECO:0000313" key="2">
    <source>
        <dbReference type="EMBL" id="MFD1929054.1"/>
    </source>
</evidence>
<keyword evidence="1" id="KW-0472">Membrane</keyword>
<dbReference type="Proteomes" id="UP001597218">
    <property type="component" value="Unassembled WGS sequence"/>
</dbReference>
<sequence>MHSGNVFRQGIRLRNSESYILELLLLVYPLILIQEGTSFQPHYLLILLALTMGVTTYFLFSKVAYSVIIGLILSVVLAIPFYLIGLPIAPVIFMFCFIAWRTHANFSSERLNRMPFVLMNTILFASFYLFTSVFLLKTQAIEVNAIHSTLFIVTTILFVLIRFLTTSISGRNRPGFRLSEVSRAFGWMLGVGVVVFIAVYYFIDAIRTTIISIFGFVFGGLFMLVAKAVTPLLDLLSEYILNNQEPDKEEEEMLEPDEAFQQEQGLSDFDLNTYFIIFAILIAIGIIIYILKSRKLGIKNETEPKYSIRSGGKKQKQAVQLKYDYSEATNLVRTSFLYFEKEAIRVKSPRFAGETVKEWFARMGWETGGEFFDTYDEARYGSMTVSKEESEHFVEELNEIKNKYFPKNV</sequence>
<proteinExistence type="predicted"/>
<evidence type="ECO:0000256" key="1">
    <source>
        <dbReference type="SAM" id="Phobius"/>
    </source>
</evidence>
<evidence type="ECO:0008006" key="4">
    <source>
        <dbReference type="Google" id="ProtNLM"/>
    </source>
</evidence>
<gene>
    <name evidence="2" type="ORF">ACFSFY_13505</name>
</gene>
<name>A0ABW4SKT8_9BACL</name>
<feature type="transmembrane region" description="Helical" evidence="1">
    <location>
        <begin position="184"/>
        <end position="203"/>
    </location>
</feature>
<reference evidence="3" key="1">
    <citation type="journal article" date="2019" name="Int. J. Syst. Evol. Microbiol.">
        <title>The Global Catalogue of Microorganisms (GCM) 10K type strain sequencing project: providing services to taxonomists for standard genome sequencing and annotation.</title>
        <authorList>
            <consortium name="The Broad Institute Genomics Platform"/>
            <consortium name="The Broad Institute Genome Sequencing Center for Infectious Disease"/>
            <person name="Wu L."/>
            <person name="Ma J."/>
        </authorList>
    </citation>
    <scope>NUCLEOTIDE SEQUENCE [LARGE SCALE GENOMIC DNA]</scope>
    <source>
        <strain evidence="3">CGMCC 4.7177</strain>
    </source>
</reference>
<accession>A0ABW4SKT8</accession>
<evidence type="ECO:0000313" key="3">
    <source>
        <dbReference type="Proteomes" id="UP001597218"/>
    </source>
</evidence>
<feature type="transmembrane region" description="Helical" evidence="1">
    <location>
        <begin position="273"/>
        <end position="291"/>
    </location>
</feature>
<dbReference type="RefSeq" id="WP_381538852.1">
    <property type="nucleotide sequence ID" value="NZ_JBHUGI010000032.1"/>
</dbReference>
<keyword evidence="1" id="KW-1133">Transmembrane helix</keyword>
<feature type="transmembrane region" description="Helical" evidence="1">
    <location>
        <begin position="43"/>
        <end position="60"/>
    </location>
</feature>
<feature type="transmembrane region" description="Helical" evidence="1">
    <location>
        <begin position="20"/>
        <end position="37"/>
    </location>
</feature>
<organism evidence="2 3">
    <name type="scientific">Sporosarcina siberiensis</name>
    <dbReference type="NCBI Taxonomy" id="1365606"/>
    <lineage>
        <taxon>Bacteria</taxon>
        <taxon>Bacillati</taxon>
        <taxon>Bacillota</taxon>
        <taxon>Bacilli</taxon>
        <taxon>Bacillales</taxon>
        <taxon>Caryophanaceae</taxon>
        <taxon>Sporosarcina</taxon>
    </lineage>
</organism>
<comment type="caution">
    <text evidence="2">The sequence shown here is derived from an EMBL/GenBank/DDBJ whole genome shotgun (WGS) entry which is preliminary data.</text>
</comment>
<feature type="transmembrane region" description="Helical" evidence="1">
    <location>
        <begin position="210"/>
        <end position="229"/>
    </location>
</feature>